<keyword evidence="4" id="KW-0808">Transferase</keyword>
<evidence type="ECO:0000256" key="7">
    <source>
        <dbReference type="ARBA" id="ARBA00022840"/>
    </source>
</evidence>
<evidence type="ECO:0000313" key="13">
    <source>
        <dbReference type="Proteomes" id="UP000281738"/>
    </source>
</evidence>
<dbReference type="EC" id="2.7.13.3" evidence="2"/>
<reference evidence="12 13" key="1">
    <citation type="submission" date="2018-11" db="EMBL/GenBank/DDBJ databases">
        <title>Sequencing the genomes of 1000 actinobacteria strains.</title>
        <authorList>
            <person name="Klenk H.-P."/>
        </authorList>
    </citation>
    <scope>NUCLEOTIDE SEQUENCE [LARGE SCALE GENOMIC DNA]</scope>
    <source>
        <strain evidence="12 13">DSM 12652</strain>
    </source>
</reference>
<comment type="caution">
    <text evidence="12">The sequence shown here is derived from an EMBL/GenBank/DDBJ whole genome shotgun (WGS) entry which is preliminary data.</text>
</comment>
<keyword evidence="9" id="KW-1133">Transmembrane helix</keyword>
<dbReference type="InterPro" id="IPR036890">
    <property type="entry name" value="HATPase_C_sf"/>
</dbReference>
<dbReference type="Gene3D" id="1.20.5.1930">
    <property type="match status" value="1"/>
</dbReference>
<dbReference type="GO" id="GO:0046983">
    <property type="term" value="F:protein dimerization activity"/>
    <property type="evidence" value="ECO:0007669"/>
    <property type="project" value="InterPro"/>
</dbReference>
<evidence type="ECO:0000256" key="4">
    <source>
        <dbReference type="ARBA" id="ARBA00022679"/>
    </source>
</evidence>
<dbReference type="SUPFAM" id="SSF55874">
    <property type="entry name" value="ATPase domain of HSP90 chaperone/DNA topoisomerase II/histidine kinase"/>
    <property type="match status" value="1"/>
</dbReference>
<protein>
    <recommendedName>
        <fullName evidence="2">histidine kinase</fullName>
        <ecNumber evidence="2">2.7.13.3</ecNumber>
    </recommendedName>
</protein>
<dbReference type="AlphaFoldDB" id="A0A3N2CRT2"/>
<evidence type="ECO:0000256" key="8">
    <source>
        <dbReference type="ARBA" id="ARBA00023012"/>
    </source>
</evidence>
<dbReference type="Pfam" id="PF02518">
    <property type="entry name" value="HATPase_c"/>
    <property type="match status" value="1"/>
</dbReference>
<keyword evidence="8" id="KW-0902">Two-component regulatory system</keyword>
<name>A0A3N2CRT2_9ACTN</name>
<dbReference type="PANTHER" id="PTHR24421:SF10">
    <property type="entry name" value="NITRATE_NITRITE SENSOR PROTEIN NARQ"/>
    <property type="match status" value="1"/>
</dbReference>
<keyword evidence="7" id="KW-0067">ATP-binding</keyword>
<feature type="domain" description="Signal transduction histidine kinase subgroup 3 dimerisation and phosphoacceptor" evidence="11">
    <location>
        <begin position="243"/>
        <end position="306"/>
    </location>
</feature>
<feature type="transmembrane region" description="Helical" evidence="9">
    <location>
        <begin position="20"/>
        <end position="41"/>
    </location>
</feature>
<dbReference type="Gene3D" id="3.30.565.10">
    <property type="entry name" value="Histidine kinase-like ATPase, C-terminal domain"/>
    <property type="match status" value="1"/>
</dbReference>
<keyword evidence="13" id="KW-1185">Reference proteome</keyword>
<evidence type="ECO:0000256" key="9">
    <source>
        <dbReference type="SAM" id="Phobius"/>
    </source>
</evidence>
<evidence type="ECO:0000259" key="10">
    <source>
        <dbReference type="Pfam" id="PF02518"/>
    </source>
</evidence>
<dbReference type="Pfam" id="PF07730">
    <property type="entry name" value="HisKA_3"/>
    <property type="match status" value="1"/>
</dbReference>
<dbReference type="GO" id="GO:0005524">
    <property type="term" value="F:ATP binding"/>
    <property type="evidence" value="ECO:0007669"/>
    <property type="project" value="UniProtKB-KW"/>
</dbReference>
<evidence type="ECO:0000256" key="1">
    <source>
        <dbReference type="ARBA" id="ARBA00000085"/>
    </source>
</evidence>
<dbReference type="OrthoDB" id="144293at2"/>
<evidence type="ECO:0000256" key="3">
    <source>
        <dbReference type="ARBA" id="ARBA00022553"/>
    </source>
</evidence>
<keyword evidence="9" id="KW-0812">Transmembrane</keyword>
<keyword evidence="5" id="KW-0547">Nucleotide-binding</keyword>
<dbReference type="InterPro" id="IPR003594">
    <property type="entry name" value="HATPase_dom"/>
</dbReference>
<keyword evidence="3" id="KW-0597">Phosphoprotein</keyword>
<dbReference type="CDD" id="cd16917">
    <property type="entry name" value="HATPase_UhpB-NarQ-NarX-like"/>
    <property type="match status" value="1"/>
</dbReference>
<evidence type="ECO:0000256" key="6">
    <source>
        <dbReference type="ARBA" id="ARBA00022777"/>
    </source>
</evidence>
<evidence type="ECO:0000256" key="5">
    <source>
        <dbReference type="ARBA" id="ARBA00022741"/>
    </source>
</evidence>
<dbReference type="InterPro" id="IPR050482">
    <property type="entry name" value="Sensor_HK_TwoCompSys"/>
</dbReference>
<evidence type="ECO:0000313" key="12">
    <source>
        <dbReference type="EMBL" id="ROR90247.1"/>
    </source>
</evidence>
<dbReference type="Proteomes" id="UP000281738">
    <property type="component" value="Unassembled WGS sequence"/>
</dbReference>
<sequence length="439" mass="47228">MSSRRPEDAATREGVVRRSLRRFVASATLALVVVGVANIAVARVVSRDLAVRDAVDHGRSFATSISGSLLHEGLLRGDPVSGAALGELVDGHKRASSLVHVKVWAPDGTVLWADQAELRGRVFELEPEVERLFDSGDAVGHVTQLDRPEHVAGRTERQLLEVYAATTSPTGDRFLVESYWSAAQLEEHSWAGLAWIAPVSVGGLLVFALVVFPLASSLVRRVERVQGENSVLLQHSLDASDLERHRIVRDLHDGVMQDLHVLGYKLSLGADDDRVPSTAVDELVDRVRRISAALRSTMADLYPVDLESHGLAPAVVELAARAEEESGVRVTIDVDALDGQALPALRLSYRVIREGLRNVVRHAAASRADVRTWLEGDLVRVRVDDDGRGPGGGEGSGVHLGLALLRDTTGDVGGSLSVTRRPGGGTRLEATFPRDLAPA</sequence>
<gene>
    <name evidence="12" type="ORF">EDD33_1083</name>
</gene>
<dbReference type="InterPro" id="IPR011712">
    <property type="entry name" value="Sig_transdc_His_kin_sub3_dim/P"/>
</dbReference>
<accession>A0A3N2CRT2</accession>
<keyword evidence="6 12" id="KW-0418">Kinase</keyword>
<dbReference type="GO" id="GO:0016020">
    <property type="term" value="C:membrane"/>
    <property type="evidence" value="ECO:0007669"/>
    <property type="project" value="InterPro"/>
</dbReference>
<organism evidence="12 13">
    <name type="scientific">Nocardioides aurantiacus</name>
    <dbReference type="NCBI Taxonomy" id="86796"/>
    <lineage>
        <taxon>Bacteria</taxon>
        <taxon>Bacillati</taxon>
        <taxon>Actinomycetota</taxon>
        <taxon>Actinomycetes</taxon>
        <taxon>Propionibacteriales</taxon>
        <taxon>Nocardioidaceae</taxon>
        <taxon>Nocardioides</taxon>
    </lineage>
</organism>
<evidence type="ECO:0000256" key="2">
    <source>
        <dbReference type="ARBA" id="ARBA00012438"/>
    </source>
</evidence>
<feature type="domain" description="Histidine kinase/HSP90-like ATPase" evidence="10">
    <location>
        <begin position="349"/>
        <end position="434"/>
    </location>
</feature>
<dbReference type="PANTHER" id="PTHR24421">
    <property type="entry name" value="NITRATE/NITRITE SENSOR PROTEIN NARX-RELATED"/>
    <property type="match status" value="1"/>
</dbReference>
<keyword evidence="9" id="KW-0472">Membrane</keyword>
<proteinExistence type="predicted"/>
<dbReference type="GO" id="GO:0000155">
    <property type="term" value="F:phosphorelay sensor kinase activity"/>
    <property type="evidence" value="ECO:0007669"/>
    <property type="project" value="InterPro"/>
</dbReference>
<dbReference type="EMBL" id="RKHO01000001">
    <property type="protein sequence ID" value="ROR90247.1"/>
    <property type="molecule type" value="Genomic_DNA"/>
</dbReference>
<evidence type="ECO:0000259" key="11">
    <source>
        <dbReference type="Pfam" id="PF07730"/>
    </source>
</evidence>
<feature type="transmembrane region" description="Helical" evidence="9">
    <location>
        <begin position="193"/>
        <end position="215"/>
    </location>
</feature>
<comment type="catalytic activity">
    <reaction evidence="1">
        <text>ATP + protein L-histidine = ADP + protein N-phospho-L-histidine.</text>
        <dbReference type="EC" id="2.7.13.3"/>
    </reaction>
</comment>